<protein>
    <submittedName>
        <fullName evidence="1">Uncharacterized protein</fullName>
    </submittedName>
</protein>
<reference evidence="1" key="1">
    <citation type="submission" date="2019-08" db="EMBL/GenBank/DDBJ databases">
        <authorList>
            <person name="Kucharzyk K."/>
            <person name="Murdoch R.W."/>
            <person name="Higgins S."/>
            <person name="Loffler F."/>
        </authorList>
    </citation>
    <scope>NUCLEOTIDE SEQUENCE</scope>
</reference>
<evidence type="ECO:0000313" key="1">
    <source>
        <dbReference type="EMBL" id="MPL68242.1"/>
    </source>
</evidence>
<dbReference type="EMBL" id="VSSQ01000040">
    <property type="protein sequence ID" value="MPL68242.1"/>
    <property type="molecule type" value="Genomic_DNA"/>
</dbReference>
<sequence>MRRFILAFAVAALVLWPAPAVAANFKVNINVVRQDDGVTSTEFWYNDQVLWRLTILAGGAKPVTAGGSSGAIFLTPDIVNGLFLLKVQ</sequence>
<dbReference type="AlphaFoldDB" id="A0A644TPQ1"/>
<accession>A0A644TPQ1</accession>
<gene>
    <name evidence="1" type="ORF">SDC9_13963</name>
</gene>
<proteinExistence type="predicted"/>
<organism evidence="1">
    <name type="scientific">bioreactor metagenome</name>
    <dbReference type="NCBI Taxonomy" id="1076179"/>
    <lineage>
        <taxon>unclassified sequences</taxon>
        <taxon>metagenomes</taxon>
        <taxon>ecological metagenomes</taxon>
    </lineage>
</organism>
<comment type="caution">
    <text evidence="1">The sequence shown here is derived from an EMBL/GenBank/DDBJ whole genome shotgun (WGS) entry which is preliminary data.</text>
</comment>
<name>A0A644TPQ1_9ZZZZ</name>